<dbReference type="VEuPathDB" id="FungiDB:MFRU_020g00140"/>
<dbReference type="InterPro" id="IPR013952">
    <property type="entry name" value="DUF1776_fun"/>
</dbReference>
<sequence>MGCGSIGGGHGKGSSLRELHNAVFDAMERQNGGVIRVGMGSSVYGFIGAWVPRGLVGWMMGVRKFKDESAEEDAHASIPESSSTTSSEGRALTPDTSALAGSDYISVMDLEGN</sequence>
<evidence type="ECO:0000313" key="3">
    <source>
        <dbReference type="Proteomes" id="UP000322873"/>
    </source>
</evidence>
<evidence type="ECO:0000313" key="2">
    <source>
        <dbReference type="EMBL" id="KAA8575597.1"/>
    </source>
</evidence>
<name>A0A5M9K464_MONFR</name>
<feature type="region of interest" description="Disordered" evidence="1">
    <location>
        <begin position="69"/>
        <end position="97"/>
    </location>
</feature>
<keyword evidence="3" id="KW-1185">Reference proteome</keyword>
<accession>A0A5M9K464</accession>
<dbReference type="AlphaFoldDB" id="A0A5M9K464"/>
<comment type="caution">
    <text evidence="2">The sequence shown here is derived from an EMBL/GenBank/DDBJ whole genome shotgun (WGS) entry which is preliminary data.</text>
</comment>
<proteinExistence type="predicted"/>
<dbReference type="Proteomes" id="UP000322873">
    <property type="component" value="Unassembled WGS sequence"/>
</dbReference>
<protein>
    <submittedName>
        <fullName evidence="2">Uncharacterized protein</fullName>
    </submittedName>
</protein>
<organism evidence="2 3">
    <name type="scientific">Monilinia fructicola</name>
    <name type="common">Brown rot fungus</name>
    <name type="synonym">Ciboria fructicola</name>
    <dbReference type="NCBI Taxonomy" id="38448"/>
    <lineage>
        <taxon>Eukaryota</taxon>
        <taxon>Fungi</taxon>
        <taxon>Dikarya</taxon>
        <taxon>Ascomycota</taxon>
        <taxon>Pezizomycotina</taxon>
        <taxon>Leotiomycetes</taxon>
        <taxon>Helotiales</taxon>
        <taxon>Sclerotiniaceae</taxon>
        <taxon>Monilinia</taxon>
    </lineage>
</organism>
<gene>
    <name evidence="2" type="ORF">EYC84_004729</name>
</gene>
<evidence type="ECO:0000256" key="1">
    <source>
        <dbReference type="SAM" id="MobiDB-lite"/>
    </source>
</evidence>
<dbReference type="EMBL" id="VICG01000002">
    <property type="protein sequence ID" value="KAA8575597.1"/>
    <property type="molecule type" value="Genomic_DNA"/>
</dbReference>
<reference evidence="2 3" key="1">
    <citation type="submission" date="2019-06" db="EMBL/GenBank/DDBJ databases">
        <title>Genome Sequence of the Brown Rot Fungal Pathogen Monilinia fructicola.</title>
        <authorList>
            <person name="De Miccolis Angelini R.M."/>
            <person name="Landi L."/>
            <person name="Abate D."/>
            <person name="Pollastro S."/>
            <person name="Romanazzi G."/>
            <person name="Faretra F."/>
        </authorList>
    </citation>
    <scope>NUCLEOTIDE SEQUENCE [LARGE SCALE GENOMIC DNA]</scope>
    <source>
        <strain evidence="2 3">Mfrc123</strain>
    </source>
</reference>
<dbReference type="Pfam" id="PF08643">
    <property type="entry name" value="DUF1776"/>
    <property type="match status" value="1"/>
</dbReference>